<gene>
    <name evidence="3" type="ordered locus">Bresu_1280</name>
</gene>
<sequence>MAIDRRKVLRLLGVGAGASGYAATGASAMAGGQAETVTFDHGVASGDPSETSVLLWTRVGTERPSLDLDWQVAEHEGFETIVARGTTTTSAARDHTVKVIAGGLKPGRDYFYRFVSDGGQTSPVGRTRTLPAASSVAPVVLAVASCSLHPNGLFNAYDAIANMERLDAVVHLGDYIYEYGAGENDYGMANGRRLNRIPEPAHEILTLADYRARHAQYKADPDLQAAHARAPWIVVFDDHETANDSYDGGAENNEAGEADWSTRKAVALQAYFEWMPIREPEAGKGLAEATERSFRFGRAASLHMVETRLLARTKQLDYAADFYVPGADGKPTPDRDAFFARLNDPERRLLGDRQLSWIERDAKAAVDAGCAWQLIGNQVVMARVKGPNIGAMVPAETIEAAISTLAPGIQTRVRQIVALFGQDVPFNLDAWDGYPAERERLYAALKRAGARPVVLAGDSHTFWVDALKDASGAKAGIEFGTTGVTSPSPAGFLGLPEAQLAQVMAAQNEEVEYVDFGPRGYIALTLTPETVRAELIGVSTIDSKPYTTTVVRRYEVRAEGRGQFGDLVQV</sequence>
<dbReference type="KEGG" id="bsb:Bresu_1280"/>
<keyword evidence="4" id="KW-1185">Reference proteome</keyword>
<dbReference type="BioCyc" id="BSUB633149:G1GM8-1275-MONOMER"/>
<dbReference type="Proteomes" id="UP000002696">
    <property type="component" value="Chromosome"/>
</dbReference>
<evidence type="ECO:0000259" key="1">
    <source>
        <dbReference type="Pfam" id="PF09423"/>
    </source>
</evidence>
<dbReference type="PANTHER" id="PTHR43606:SF2">
    <property type="entry name" value="ALKALINE PHOSPHATASE FAMILY PROTEIN (AFU_ORTHOLOGUE AFUA_5G03860)"/>
    <property type="match status" value="1"/>
</dbReference>
<dbReference type="HOGENOM" id="CLU_015982_1_0_5"/>
<dbReference type="CDD" id="cd07389">
    <property type="entry name" value="MPP_PhoD"/>
    <property type="match status" value="1"/>
</dbReference>
<dbReference type="EC" id="3.1.3.1" evidence="3"/>
<dbReference type="Gene3D" id="3.60.21.70">
    <property type="entry name" value="PhoD-like phosphatase"/>
    <property type="match status" value="1"/>
</dbReference>
<dbReference type="AlphaFoldDB" id="D9QFA7"/>
<dbReference type="InterPro" id="IPR006311">
    <property type="entry name" value="TAT_signal"/>
</dbReference>
<dbReference type="PANTHER" id="PTHR43606">
    <property type="entry name" value="PHOSPHATASE, PUTATIVE (AFU_ORTHOLOGUE AFUA_6G08710)-RELATED"/>
    <property type="match status" value="1"/>
</dbReference>
<dbReference type="RefSeq" id="WP_013268695.1">
    <property type="nucleotide sequence ID" value="NC_014375.1"/>
</dbReference>
<keyword evidence="3" id="KW-0378">Hydrolase</keyword>
<dbReference type="OrthoDB" id="327733at2"/>
<name>D9QFA7_BRESC</name>
<dbReference type="Gene3D" id="2.60.40.380">
    <property type="entry name" value="Purple acid phosphatase-like, N-terminal"/>
    <property type="match status" value="1"/>
</dbReference>
<dbReference type="Pfam" id="PF16655">
    <property type="entry name" value="PhoD_N"/>
    <property type="match status" value="1"/>
</dbReference>
<evidence type="ECO:0000313" key="4">
    <source>
        <dbReference type="Proteomes" id="UP000002696"/>
    </source>
</evidence>
<dbReference type="STRING" id="633149.Bresu_1280"/>
<evidence type="ECO:0000259" key="2">
    <source>
        <dbReference type="Pfam" id="PF16655"/>
    </source>
</evidence>
<dbReference type="InterPro" id="IPR052900">
    <property type="entry name" value="Phospholipid_Metab_Enz"/>
</dbReference>
<dbReference type="InterPro" id="IPR038607">
    <property type="entry name" value="PhoD-like_sf"/>
</dbReference>
<dbReference type="GO" id="GO:0004035">
    <property type="term" value="F:alkaline phosphatase activity"/>
    <property type="evidence" value="ECO:0007669"/>
    <property type="project" value="UniProtKB-EC"/>
</dbReference>
<feature type="domain" description="PhoD-like phosphatase metallophosphatase" evidence="1">
    <location>
        <begin position="141"/>
        <end position="535"/>
    </location>
</feature>
<protein>
    <submittedName>
        <fullName evidence="3">Alkaline phosphatase</fullName>
        <ecNumber evidence="3">3.1.3.1</ecNumber>
    </submittedName>
</protein>
<organism evidence="3 4">
    <name type="scientific">Brevundimonas subvibrioides (strain ATCC 15264 / DSM 4735 / LMG 14903 / NBRC 16000 / CB 81)</name>
    <name type="common">Caulobacter subvibrioides</name>
    <dbReference type="NCBI Taxonomy" id="633149"/>
    <lineage>
        <taxon>Bacteria</taxon>
        <taxon>Pseudomonadati</taxon>
        <taxon>Pseudomonadota</taxon>
        <taxon>Alphaproteobacteria</taxon>
        <taxon>Caulobacterales</taxon>
        <taxon>Caulobacteraceae</taxon>
        <taxon>Brevundimonas</taxon>
    </lineage>
</organism>
<dbReference type="InterPro" id="IPR032093">
    <property type="entry name" value="PhoD_N"/>
</dbReference>
<accession>D9QFA7</accession>
<dbReference type="InterPro" id="IPR018946">
    <property type="entry name" value="PhoD-like_MPP"/>
</dbReference>
<feature type="domain" description="Phospholipase D N-terminal" evidence="2">
    <location>
        <begin position="41"/>
        <end position="129"/>
    </location>
</feature>
<dbReference type="InterPro" id="IPR029052">
    <property type="entry name" value="Metallo-depent_PP-like"/>
</dbReference>
<evidence type="ECO:0000313" key="3">
    <source>
        <dbReference type="EMBL" id="ADL00592.1"/>
    </source>
</evidence>
<dbReference type="eggNOG" id="COG3540">
    <property type="taxonomic scope" value="Bacteria"/>
</dbReference>
<dbReference type="PROSITE" id="PS51318">
    <property type="entry name" value="TAT"/>
    <property type="match status" value="1"/>
</dbReference>
<dbReference type="Pfam" id="PF09423">
    <property type="entry name" value="PhoD"/>
    <property type="match status" value="1"/>
</dbReference>
<dbReference type="EMBL" id="CP002102">
    <property type="protein sequence ID" value="ADL00592.1"/>
    <property type="molecule type" value="Genomic_DNA"/>
</dbReference>
<proteinExistence type="predicted"/>
<reference evidence="4" key="1">
    <citation type="journal article" date="2011" name="J. Bacteriol.">
        <title>Genome sequences of eight morphologically diverse alphaproteobacteria.</title>
        <authorList>
            <consortium name="US DOE Joint Genome Institute"/>
            <person name="Brown P.J."/>
            <person name="Kysela D.T."/>
            <person name="Buechlein A."/>
            <person name="Hemmerich C."/>
            <person name="Brun Y.V."/>
        </authorList>
    </citation>
    <scope>NUCLEOTIDE SEQUENCE [LARGE SCALE GENOMIC DNA]</scope>
    <source>
        <strain evidence="4">ATCC 15264 / DSM 4735 / LMG 14903 / NBRC 16000 / CB 81</strain>
    </source>
</reference>
<dbReference type="SUPFAM" id="SSF56300">
    <property type="entry name" value="Metallo-dependent phosphatases"/>
    <property type="match status" value="1"/>
</dbReference>
<dbReference type="InParanoid" id="D9QFA7"/>